<evidence type="ECO:0000256" key="1">
    <source>
        <dbReference type="SAM" id="MobiDB-lite"/>
    </source>
</evidence>
<dbReference type="EMBL" id="WJBH02000008">
    <property type="protein sequence ID" value="KAI9553836.1"/>
    <property type="molecule type" value="Genomic_DNA"/>
</dbReference>
<protein>
    <submittedName>
        <fullName evidence="2">Uncharacterized protein</fullName>
    </submittedName>
</protein>
<feature type="compositionally biased region" description="Basic and acidic residues" evidence="1">
    <location>
        <begin position="50"/>
        <end position="70"/>
    </location>
</feature>
<dbReference type="AlphaFoldDB" id="A0AAD5KJK5"/>
<dbReference type="Proteomes" id="UP000820818">
    <property type="component" value="Linkage Group LG8"/>
</dbReference>
<organism evidence="2 3">
    <name type="scientific">Daphnia sinensis</name>
    <dbReference type="NCBI Taxonomy" id="1820382"/>
    <lineage>
        <taxon>Eukaryota</taxon>
        <taxon>Metazoa</taxon>
        <taxon>Ecdysozoa</taxon>
        <taxon>Arthropoda</taxon>
        <taxon>Crustacea</taxon>
        <taxon>Branchiopoda</taxon>
        <taxon>Diplostraca</taxon>
        <taxon>Cladocera</taxon>
        <taxon>Anomopoda</taxon>
        <taxon>Daphniidae</taxon>
        <taxon>Daphnia</taxon>
        <taxon>Daphnia similis group</taxon>
    </lineage>
</organism>
<accession>A0AAD5KJK5</accession>
<gene>
    <name evidence="2" type="ORF">GHT06_019105</name>
</gene>
<feature type="region of interest" description="Disordered" evidence="1">
    <location>
        <begin position="50"/>
        <end position="79"/>
    </location>
</feature>
<reference evidence="2 3" key="1">
    <citation type="submission" date="2022-05" db="EMBL/GenBank/DDBJ databases">
        <title>A multi-omics perspective on studying reproductive biology in Daphnia sinensis.</title>
        <authorList>
            <person name="Jia J."/>
        </authorList>
    </citation>
    <scope>NUCLEOTIDE SEQUENCE [LARGE SCALE GENOMIC DNA]</scope>
    <source>
        <strain evidence="2 3">WSL</strain>
    </source>
</reference>
<sequence length="113" mass="12841">MNQQYGEVDTANAAFFARRFDRPTGVASPSDTQEPSKPILHCNYCDRVERRSNHEESRCWTKKKDSKQQGDARANIASSSQDWPHGYAFASLSLLSNVKNKLIGMPIRKLRNI</sequence>
<name>A0AAD5KJK5_9CRUS</name>
<evidence type="ECO:0000313" key="3">
    <source>
        <dbReference type="Proteomes" id="UP000820818"/>
    </source>
</evidence>
<keyword evidence="3" id="KW-1185">Reference proteome</keyword>
<proteinExistence type="predicted"/>
<evidence type="ECO:0000313" key="2">
    <source>
        <dbReference type="EMBL" id="KAI9553836.1"/>
    </source>
</evidence>
<comment type="caution">
    <text evidence="2">The sequence shown here is derived from an EMBL/GenBank/DDBJ whole genome shotgun (WGS) entry which is preliminary data.</text>
</comment>